<dbReference type="AlphaFoldDB" id="A0AAE1A3N9"/>
<dbReference type="Pfam" id="PF19283">
    <property type="entry name" value="APEH_N"/>
    <property type="match status" value="1"/>
</dbReference>
<comment type="similarity">
    <text evidence="4">Belongs to the peptidase S9C family.</text>
</comment>
<dbReference type="GO" id="GO:0006508">
    <property type="term" value="P:proteolysis"/>
    <property type="evidence" value="ECO:0007669"/>
    <property type="project" value="UniProtKB-KW"/>
</dbReference>
<comment type="caution">
    <text evidence="13">The sequence shown here is derived from an EMBL/GenBank/DDBJ whole genome shotgun (WGS) entry which is preliminary data.</text>
</comment>
<evidence type="ECO:0000256" key="1">
    <source>
        <dbReference type="ARBA" id="ARBA00000721"/>
    </source>
</evidence>
<dbReference type="Gene3D" id="2.120.10.30">
    <property type="entry name" value="TolB, C-terminal domain"/>
    <property type="match status" value="1"/>
</dbReference>
<dbReference type="GO" id="GO:0008242">
    <property type="term" value="F:omega peptidase activity"/>
    <property type="evidence" value="ECO:0007669"/>
    <property type="project" value="UniProtKB-EC"/>
</dbReference>
<accession>A0AAE1A3N9</accession>
<comment type="function">
    <text evidence="9">This enzyme catalyzes the hydrolysis of the N-terminal peptide bond of an N-acetylated peptide to generate an N-acetylated amino acid and a peptide with a free N-terminus. It preferentially cleaves off Ac-Ala, Ac-Met and Ac-Ser. Also, involved in the degradation of oxidized and glycated proteins.</text>
</comment>
<feature type="domain" description="Peptidase S9 prolyl oligopeptidase catalytic" evidence="11">
    <location>
        <begin position="515"/>
        <end position="727"/>
    </location>
</feature>
<evidence type="ECO:0000256" key="10">
    <source>
        <dbReference type="RuleBase" id="RU368024"/>
    </source>
</evidence>
<dbReference type="GO" id="GO:0004252">
    <property type="term" value="F:serine-type endopeptidase activity"/>
    <property type="evidence" value="ECO:0007669"/>
    <property type="project" value="UniProtKB-UniRule"/>
</dbReference>
<evidence type="ECO:0000313" key="13">
    <source>
        <dbReference type="EMBL" id="KAK3780713.1"/>
    </source>
</evidence>
<dbReference type="InterPro" id="IPR001375">
    <property type="entry name" value="Peptidase_S9_cat"/>
</dbReference>
<comment type="catalytic activity">
    <reaction evidence="1">
        <text>Cleavage of an N-acetyl or N-formyl amino acid from the N-terminus of a polypeptide.</text>
        <dbReference type="EC" id="3.4.19.1"/>
    </reaction>
</comment>
<comment type="subunit">
    <text evidence="5">Homotetramer.</text>
</comment>
<comment type="subcellular location">
    <subcellularLocation>
        <location evidence="2">Cytoplasm</location>
    </subcellularLocation>
</comment>
<keyword evidence="8" id="KW-0007">Acetylation</keyword>
<dbReference type="PROSITE" id="PS00708">
    <property type="entry name" value="PRO_ENDOPEP_SER"/>
    <property type="match status" value="1"/>
</dbReference>
<evidence type="ECO:0000256" key="2">
    <source>
        <dbReference type="ARBA" id="ARBA00004496"/>
    </source>
</evidence>
<evidence type="ECO:0000256" key="7">
    <source>
        <dbReference type="ARBA" id="ARBA00022801"/>
    </source>
</evidence>
<evidence type="ECO:0000256" key="4">
    <source>
        <dbReference type="ARBA" id="ARBA00010040"/>
    </source>
</evidence>
<keyword evidence="7 10" id="KW-0378">Hydrolase</keyword>
<organism evidence="13 14">
    <name type="scientific">Elysia crispata</name>
    <name type="common">lettuce slug</name>
    <dbReference type="NCBI Taxonomy" id="231223"/>
    <lineage>
        <taxon>Eukaryota</taxon>
        <taxon>Metazoa</taxon>
        <taxon>Spiralia</taxon>
        <taxon>Lophotrochozoa</taxon>
        <taxon>Mollusca</taxon>
        <taxon>Gastropoda</taxon>
        <taxon>Heterobranchia</taxon>
        <taxon>Euthyneura</taxon>
        <taxon>Panpulmonata</taxon>
        <taxon>Sacoglossa</taxon>
        <taxon>Placobranchoidea</taxon>
        <taxon>Plakobranchidae</taxon>
        <taxon>Elysia</taxon>
    </lineage>
</organism>
<keyword evidence="6" id="KW-0963">Cytoplasm</keyword>
<comment type="similarity">
    <text evidence="3 10">Belongs to the peptidase S9A family.</text>
</comment>
<dbReference type="Gene3D" id="3.40.50.1820">
    <property type="entry name" value="alpha/beta hydrolase"/>
    <property type="match status" value="1"/>
</dbReference>
<dbReference type="PANTHER" id="PTHR42776">
    <property type="entry name" value="SERINE PEPTIDASE S9 FAMILY MEMBER"/>
    <property type="match status" value="1"/>
</dbReference>
<gene>
    <name evidence="13" type="ORF">RRG08_050679</name>
</gene>
<evidence type="ECO:0000256" key="8">
    <source>
        <dbReference type="ARBA" id="ARBA00022990"/>
    </source>
</evidence>
<proteinExistence type="inferred from homology"/>
<dbReference type="SUPFAM" id="SSF53474">
    <property type="entry name" value="alpha/beta-Hydrolases"/>
    <property type="match status" value="1"/>
</dbReference>
<keyword evidence="10" id="KW-0645">Protease</keyword>
<dbReference type="Pfam" id="PF00326">
    <property type="entry name" value="Peptidase_S9"/>
    <property type="match status" value="1"/>
</dbReference>
<evidence type="ECO:0000259" key="11">
    <source>
        <dbReference type="Pfam" id="PF00326"/>
    </source>
</evidence>
<evidence type="ECO:0000256" key="6">
    <source>
        <dbReference type="ARBA" id="ARBA00022490"/>
    </source>
</evidence>
<keyword evidence="10" id="KW-0720">Serine protease</keyword>
<dbReference type="PANTHER" id="PTHR42776:SF4">
    <property type="entry name" value="ACYLAMINO-ACID-RELEASING ENZYME"/>
    <property type="match status" value="1"/>
</dbReference>
<keyword evidence="14" id="KW-1185">Reference proteome</keyword>
<dbReference type="PRINTS" id="PR00862">
    <property type="entry name" value="PROLIGOPTASE"/>
</dbReference>
<dbReference type="InterPro" id="IPR045550">
    <property type="entry name" value="AARE_N"/>
</dbReference>
<evidence type="ECO:0000259" key="12">
    <source>
        <dbReference type="Pfam" id="PF19283"/>
    </source>
</evidence>
<dbReference type="GO" id="GO:0005737">
    <property type="term" value="C:cytoplasm"/>
    <property type="evidence" value="ECO:0007669"/>
    <property type="project" value="UniProtKB-SubCell"/>
</dbReference>
<evidence type="ECO:0000256" key="5">
    <source>
        <dbReference type="ARBA" id="ARBA00011881"/>
    </source>
</evidence>
<dbReference type="InterPro" id="IPR002471">
    <property type="entry name" value="Pept_S9_AS"/>
</dbReference>
<dbReference type="FunFam" id="3.40.50.1820:FF:000043">
    <property type="entry name" value="acylamino-acid-releasing enzyme"/>
    <property type="match status" value="1"/>
</dbReference>
<evidence type="ECO:0000313" key="14">
    <source>
        <dbReference type="Proteomes" id="UP001283361"/>
    </source>
</evidence>
<evidence type="ECO:0000256" key="9">
    <source>
        <dbReference type="ARBA" id="ARBA00045885"/>
    </source>
</evidence>
<dbReference type="EMBL" id="JAWDGP010002692">
    <property type="protein sequence ID" value="KAK3780713.1"/>
    <property type="molecule type" value="Genomic_DNA"/>
</dbReference>
<sequence>MVIMQEKELVSVYREVVGYPSVTGAKVTLEGDGQILTLESYWSQRDLERKQKTVSLRAHAINISSGDVLSSSGPQEVKNELWNKVSPSGSLRAVVRVEKDKKNEDKQYVEIFDTKRKLKTIDVHSLEKHGKIIDNDGQFGTFEWSSSEGHLLYIAEKKLPVAKSFFDPKAFKDDPIGGEDAEDDLKDEKATGKDEALIGEEFVYHQSWGETLVERIHPVICILDIEACTVSILENLPENVSPGQAMWAPDDAGVVVCGWEHEPYRLGLKHCCQRRSALYYIDLQKVTVELLSESERAVRFPRFSPDMSKLIYMDTPVGGGHLQCARLIKVAWPSLERKVVVDIVRSAPAPEFPGLFCASMSRDVWFEDSIHIAMSSHFRSRLAVFIINTDSGKIQQVQVDGEQGCMSLLCVTKNIAVLQCSTPNTPAHLVFGKIEDPSDVSKTKWIFPDGQPEPLDWLSWSINPHTPSKDRMNEKFSSVDYESILCLPKLEKGDALPPLIVFSHGGPNTSFDSSFNDISAFFCRCGYATVMVNYRGSLGFGQDSVDSLLGCIGSQDVKDVESAMVEILAKGVADGNSIFAFGGSHGGFLSTHLIGQYPDTFKAAATRNPVTNLVSMFSTTDIIDWIFDQAGLPFDLKSLADDKLLPQLWRASPIAYIDKVKTPLLLMLGQEDLRVPPSQGVEFWRALKARNVPVRMQSYPGNNHSISSVDAEADCMLNTMVWFNKHLPGKQA</sequence>
<dbReference type="InterPro" id="IPR011042">
    <property type="entry name" value="6-blade_b-propeller_TolB-like"/>
</dbReference>
<dbReference type="InterPro" id="IPR029058">
    <property type="entry name" value="AB_hydrolase_fold"/>
</dbReference>
<dbReference type="Proteomes" id="UP001283361">
    <property type="component" value="Unassembled WGS sequence"/>
</dbReference>
<dbReference type="InterPro" id="IPR002470">
    <property type="entry name" value="Peptidase_S9A"/>
</dbReference>
<evidence type="ECO:0000256" key="3">
    <source>
        <dbReference type="ARBA" id="ARBA00005228"/>
    </source>
</evidence>
<reference evidence="13" key="1">
    <citation type="journal article" date="2023" name="G3 (Bethesda)">
        <title>A reference genome for the long-term kleptoplast-retaining sea slug Elysia crispata morphotype clarki.</title>
        <authorList>
            <person name="Eastman K.E."/>
            <person name="Pendleton A.L."/>
            <person name="Shaikh M.A."/>
            <person name="Suttiyut T."/>
            <person name="Ogas R."/>
            <person name="Tomko P."/>
            <person name="Gavelis G."/>
            <person name="Widhalm J.R."/>
            <person name="Wisecaver J.H."/>
        </authorList>
    </citation>
    <scope>NUCLEOTIDE SEQUENCE</scope>
    <source>
        <strain evidence="13">ECLA1</strain>
    </source>
</reference>
<dbReference type="SUPFAM" id="SSF82171">
    <property type="entry name" value="DPP6 N-terminal domain-like"/>
    <property type="match status" value="1"/>
</dbReference>
<feature type="domain" description="Acylamino-acid-releasing enzyme N-terminal" evidence="12">
    <location>
        <begin position="12"/>
        <end position="446"/>
    </location>
</feature>
<protein>
    <recommendedName>
        <fullName evidence="10">Prolyl endopeptidase</fullName>
        <ecNumber evidence="10">3.4.21.-</ecNumber>
    </recommendedName>
</protein>
<name>A0AAE1A3N9_9GAST</name>
<dbReference type="EC" id="3.4.21.-" evidence="10"/>